<name>A0A4S8RA16_9HELO</name>
<evidence type="ECO:0000313" key="3">
    <source>
        <dbReference type="Proteomes" id="UP000308671"/>
    </source>
</evidence>
<dbReference type="EMBL" id="PQXL01000121">
    <property type="protein sequence ID" value="THV51149.1"/>
    <property type="molecule type" value="Genomic_DNA"/>
</dbReference>
<accession>A0A4S8RA16</accession>
<evidence type="ECO:0000313" key="2">
    <source>
        <dbReference type="EMBL" id="THV51149.1"/>
    </source>
</evidence>
<feature type="region of interest" description="Disordered" evidence="1">
    <location>
        <begin position="93"/>
        <end position="126"/>
    </location>
</feature>
<keyword evidence="3" id="KW-1185">Reference proteome</keyword>
<organism evidence="2 3">
    <name type="scientific">Botrytis galanthina</name>
    <dbReference type="NCBI Taxonomy" id="278940"/>
    <lineage>
        <taxon>Eukaryota</taxon>
        <taxon>Fungi</taxon>
        <taxon>Dikarya</taxon>
        <taxon>Ascomycota</taxon>
        <taxon>Pezizomycotina</taxon>
        <taxon>Leotiomycetes</taxon>
        <taxon>Helotiales</taxon>
        <taxon>Sclerotiniaceae</taxon>
        <taxon>Botrytis</taxon>
    </lineage>
</organism>
<proteinExistence type="predicted"/>
<evidence type="ECO:0000256" key="1">
    <source>
        <dbReference type="SAM" id="MobiDB-lite"/>
    </source>
</evidence>
<comment type="caution">
    <text evidence="2">The sequence shown here is derived from an EMBL/GenBank/DDBJ whole genome shotgun (WGS) entry which is preliminary data.</text>
</comment>
<reference evidence="2 3" key="1">
    <citation type="submission" date="2017-12" db="EMBL/GenBank/DDBJ databases">
        <title>Comparative genomics of Botrytis spp.</title>
        <authorList>
            <person name="Valero-Jimenez C.A."/>
            <person name="Tapia P."/>
            <person name="Veloso J."/>
            <person name="Silva-Moreno E."/>
            <person name="Staats M."/>
            <person name="Valdes J.H."/>
            <person name="Van Kan J.A.L."/>
        </authorList>
    </citation>
    <scope>NUCLEOTIDE SEQUENCE [LARGE SCALE GENOMIC DNA]</scope>
    <source>
        <strain evidence="2 3">MUCL435</strain>
    </source>
</reference>
<dbReference type="AlphaFoldDB" id="A0A4S8RA16"/>
<gene>
    <name evidence="2" type="ORF">BGAL_0121g00130</name>
</gene>
<dbReference type="OrthoDB" id="10482699at2759"/>
<protein>
    <submittedName>
        <fullName evidence="2">Uncharacterized protein</fullName>
    </submittedName>
</protein>
<dbReference type="Proteomes" id="UP000308671">
    <property type="component" value="Unassembled WGS sequence"/>
</dbReference>
<sequence length="126" mass="14501">MHLITIQTVEVESLTEKWKLKWQRPEPSPNQITGSYPNYQNFPLMNGNAKVYLLEIIFIDYNQVVENNEEDNDGHHDDSDDLFSENYRVKTRGKGKAIGRDQGPILSPQEQGSGGDTWSSEDEFRL</sequence>